<evidence type="ECO:0000313" key="2">
    <source>
        <dbReference type="Proteomes" id="UP000765509"/>
    </source>
</evidence>
<dbReference type="OrthoDB" id="2507294at2759"/>
<dbReference type="EMBL" id="AVOT02025053">
    <property type="protein sequence ID" value="MBW0516108.1"/>
    <property type="molecule type" value="Genomic_DNA"/>
</dbReference>
<dbReference type="AlphaFoldDB" id="A0A9Q3E8I8"/>
<reference evidence="1" key="1">
    <citation type="submission" date="2021-03" db="EMBL/GenBank/DDBJ databases">
        <title>Draft genome sequence of rust myrtle Austropuccinia psidii MF-1, a brazilian biotype.</title>
        <authorList>
            <person name="Quecine M.C."/>
            <person name="Pachon D.M.R."/>
            <person name="Bonatelli M.L."/>
            <person name="Correr F.H."/>
            <person name="Franceschini L.M."/>
            <person name="Leite T.F."/>
            <person name="Margarido G.R.A."/>
            <person name="Almeida C.A."/>
            <person name="Ferrarezi J.A."/>
            <person name="Labate C.A."/>
        </authorList>
    </citation>
    <scope>NUCLEOTIDE SEQUENCE</scope>
    <source>
        <strain evidence="1">MF-1</strain>
    </source>
</reference>
<evidence type="ECO:0000313" key="1">
    <source>
        <dbReference type="EMBL" id="MBW0516108.1"/>
    </source>
</evidence>
<dbReference type="Proteomes" id="UP000765509">
    <property type="component" value="Unassembled WGS sequence"/>
</dbReference>
<protein>
    <submittedName>
        <fullName evidence="1">Uncharacterized protein</fullName>
    </submittedName>
</protein>
<organism evidence="1 2">
    <name type="scientific">Austropuccinia psidii MF-1</name>
    <dbReference type="NCBI Taxonomy" id="1389203"/>
    <lineage>
        <taxon>Eukaryota</taxon>
        <taxon>Fungi</taxon>
        <taxon>Dikarya</taxon>
        <taxon>Basidiomycota</taxon>
        <taxon>Pucciniomycotina</taxon>
        <taxon>Pucciniomycetes</taxon>
        <taxon>Pucciniales</taxon>
        <taxon>Sphaerophragmiaceae</taxon>
        <taxon>Austropuccinia</taxon>
    </lineage>
</organism>
<accession>A0A9Q3E8I8</accession>
<sequence>MYGIHLHNNKDRYFTIRDNTNLKFAFLTFRRQTTVNKVAPVSLELDKLESEQLIEPDVSLHPTDEQENELPTLLYGHKEAFESDKETLGEMVGHEVDIILSIERPYPPLFRKPAYPESPKSREAL</sequence>
<proteinExistence type="predicted"/>
<name>A0A9Q3E8I8_9BASI</name>
<gene>
    <name evidence="1" type="ORF">O181_055823</name>
</gene>
<comment type="caution">
    <text evidence="1">The sequence shown here is derived from an EMBL/GenBank/DDBJ whole genome shotgun (WGS) entry which is preliminary data.</text>
</comment>
<keyword evidence="2" id="KW-1185">Reference proteome</keyword>